<reference evidence="1" key="1">
    <citation type="journal article" date="2020" name="Stud. Mycol.">
        <title>101 Dothideomycetes genomes: a test case for predicting lifestyles and emergence of pathogens.</title>
        <authorList>
            <person name="Haridas S."/>
            <person name="Albert R."/>
            <person name="Binder M."/>
            <person name="Bloem J."/>
            <person name="Labutti K."/>
            <person name="Salamov A."/>
            <person name="Andreopoulos B."/>
            <person name="Baker S."/>
            <person name="Barry K."/>
            <person name="Bills G."/>
            <person name="Bluhm B."/>
            <person name="Cannon C."/>
            <person name="Castanera R."/>
            <person name="Culley D."/>
            <person name="Daum C."/>
            <person name="Ezra D."/>
            <person name="Gonzalez J."/>
            <person name="Henrissat B."/>
            <person name="Kuo A."/>
            <person name="Liang C."/>
            <person name="Lipzen A."/>
            <person name="Lutzoni F."/>
            <person name="Magnuson J."/>
            <person name="Mondo S."/>
            <person name="Nolan M."/>
            <person name="Ohm R."/>
            <person name="Pangilinan J."/>
            <person name="Park H.-J."/>
            <person name="Ramirez L."/>
            <person name="Alfaro M."/>
            <person name="Sun H."/>
            <person name="Tritt A."/>
            <person name="Yoshinaga Y."/>
            <person name="Zwiers L.-H."/>
            <person name="Turgeon B."/>
            <person name="Goodwin S."/>
            <person name="Spatafora J."/>
            <person name="Crous P."/>
            <person name="Grigoriev I."/>
        </authorList>
    </citation>
    <scope>NUCLEOTIDE SEQUENCE</scope>
    <source>
        <strain evidence="1">CBS 525.71</strain>
    </source>
</reference>
<proteinExistence type="predicted"/>
<dbReference type="EMBL" id="MU006732">
    <property type="protein sequence ID" value="KAF2624141.1"/>
    <property type="molecule type" value="Genomic_DNA"/>
</dbReference>
<evidence type="ECO:0000313" key="1">
    <source>
        <dbReference type="EMBL" id="KAF2624141.1"/>
    </source>
</evidence>
<organism evidence="1 2">
    <name type="scientific">Macroventuria anomochaeta</name>
    <dbReference type="NCBI Taxonomy" id="301207"/>
    <lineage>
        <taxon>Eukaryota</taxon>
        <taxon>Fungi</taxon>
        <taxon>Dikarya</taxon>
        <taxon>Ascomycota</taxon>
        <taxon>Pezizomycotina</taxon>
        <taxon>Dothideomycetes</taxon>
        <taxon>Pleosporomycetidae</taxon>
        <taxon>Pleosporales</taxon>
        <taxon>Pleosporineae</taxon>
        <taxon>Didymellaceae</taxon>
        <taxon>Macroventuria</taxon>
    </lineage>
</organism>
<sequence>MKDLNMKTGDAVDAVTVASVPQKESFDEKFSVDEVARQLNATAEEVLVARDHPWRLTLEETRRAVDTLVFEHTLDPNFPERLKAFQTHEEMATNPEGYEREISRVKVGISLLTTNSPYAEMCVVDGPQDEVNLPVSTIHSWVIGFLFVVFVAFINQLFSVR</sequence>
<gene>
    <name evidence="1" type="ORF">BU25DRAFT_461334</name>
</gene>
<dbReference type="Proteomes" id="UP000799754">
    <property type="component" value="Unassembled WGS sequence"/>
</dbReference>
<protein>
    <submittedName>
        <fullName evidence="1">Uncharacterized protein</fullName>
    </submittedName>
</protein>
<comment type="caution">
    <text evidence="1">The sequence shown here is derived from an EMBL/GenBank/DDBJ whole genome shotgun (WGS) entry which is preliminary data.</text>
</comment>
<keyword evidence="2" id="KW-1185">Reference proteome</keyword>
<accession>A0ACB6RQ19</accession>
<name>A0ACB6RQ19_9PLEO</name>
<evidence type="ECO:0000313" key="2">
    <source>
        <dbReference type="Proteomes" id="UP000799754"/>
    </source>
</evidence>